<evidence type="ECO:0000313" key="1">
    <source>
        <dbReference type="EMBL" id="MDX8149890.1"/>
    </source>
</evidence>
<evidence type="ECO:0000313" key="2">
    <source>
        <dbReference type="Proteomes" id="UP001285352"/>
    </source>
</evidence>
<organism evidence="1 2">
    <name type="scientific">Lentzea sokolovensis</name>
    <dbReference type="NCBI Taxonomy" id="3095429"/>
    <lineage>
        <taxon>Bacteria</taxon>
        <taxon>Bacillati</taxon>
        <taxon>Actinomycetota</taxon>
        <taxon>Actinomycetes</taxon>
        <taxon>Pseudonocardiales</taxon>
        <taxon>Pseudonocardiaceae</taxon>
        <taxon>Lentzea</taxon>
    </lineage>
</organism>
<reference evidence="1 2" key="2">
    <citation type="submission" date="2023-11" db="EMBL/GenBank/DDBJ databases">
        <authorList>
            <person name="Lara A.C."/>
            <person name="Chronakova A."/>
        </authorList>
    </citation>
    <scope>NUCLEOTIDE SEQUENCE [LARGE SCALE GENOMIC DNA]</scope>
    <source>
        <strain evidence="1 2">BCCO 10_0061</strain>
    </source>
</reference>
<comment type="caution">
    <text evidence="1">The sequence shown here is derived from an EMBL/GenBank/DDBJ whole genome shotgun (WGS) entry which is preliminary data.</text>
</comment>
<reference evidence="1 2" key="1">
    <citation type="submission" date="2023-11" db="EMBL/GenBank/DDBJ databases">
        <title>Lentzea sokolovensis, sp. nov., Lentzea kristufkii, sp. nov., and Lentzea miocenensis, sp. nov., rare actinobacteria from Sokolov Coal Basin, Miocene lacustrine sediment, Czech Republic.</title>
        <authorList>
            <person name="Lara A."/>
            <person name="Kotroba L."/>
            <person name="Nouioui I."/>
            <person name="Neumann-Schaal M."/>
            <person name="Mast Y."/>
            <person name="Chronakova A."/>
        </authorList>
    </citation>
    <scope>NUCLEOTIDE SEQUENCE [LARGE SCALE GENOMIC DNA]</scope>
    <source>
        <strain evidence="1 2">BCCO 10_0061</strain>
    </source>
</reference>
<accession>A0ABU4VDR3</accession>
<gene>
    <name evidence="1" type="ORF">SK854_47780</name>
</gene>
<proteinExistence type="predicted"/>
<dbReference type="Proteomes" id="UP001285352">
    <property type="component" value="Unassembled WGS sequence"/>
</dbReference>
<sequence length="155" mass="17544">MADITLRLAVVQIEAAPDLTLSGFVLVFADDNALQRFHHDIREYFISRKPTQSLQIGLTGISDSLSFFVDFGNSDYGTSLTVQEIDSSVLPLARRMLSEQRYYFVLSASGDDKGFETHFDKGSYFFKQDMQIDNVVIHCNKTGRWSQLADPFEVT</sequence>
<dbReference type="RefSeq" id="WP_319981851.1">
    <property type="nucleotide sequence ID" value="NZ_JAXAVU010000019.1"/>
</dbReference>
<dbReference type="EMBL" id="JAXAVU010000019">
    <property type="protein sequence ID" value="MDX8149890.1"/>
    <property type="molecule type" value="Genomic_DNA"/>
</dbReference>
<name>A0ABU4VDR3_9PSEU</name>
<keyword evidence="2" id="KW-1185">Reference proteome</keyword>
<protein>
    <submittedName>
        <fullName evidence="1">Uncharacterized protein</fullName>
    </submittedName>
</protein>